<dbReference type="InterPro" id="IPR036465">
    <property type="entry name" value="vWFA_dom_sf"/>
</dbReference>
<organism evidence="3">
    <name type="scientific">uncultured Caudovirales phage</name>
    <dbReference type="NCBI Taxonomy" id="2100421"/>
    <lineage>
        <taxon>Viruses</taxon>
        <taxon>Duplodnaviria</taxon>
        <taxon>Heunggongvirae</taxon>
        <taxon>Uroviricota</taxon>
        <taxon>Caudoviricetes</taxon>
        <taxon>Peduoviridae</taxon>
        <taxon>Maltschvirus</taxon>
        <taxon>Maltschvirus maltsch</taxon>
    </lineage>
</organism>
<dbReference type="EMBL" id="LR796342">
    <property type="protein sequence ID" value="CAB4138286.1"/>
    <property type="molecule type" value="Genomic_DNA"/>
</dbReference>
<evidence type="ECO:0000313" key="3">
    <source>
        <dbReference type="EMBL" id="CAB4138286.1"/>
    </source>
</evidence>
<name>A0A6J5LZK8_9CAUD</name>
<protein>
    <recommendedName>
        <fullName evidence="2">VWFA domain-containing protein</fullName>
    </recommendedName>
</protein>
<evidence type="ECO:0000259" key="2">
    <source>
        <dbReference type="PROSITE" id="PS50234"/>
    </source>
</evidence>
<proteinExistence type="predicted"/>
<feature type="domain" description="VWFA" evidence="2">
    <location>
        <begin position="334"/>
        <end position="509"/>
    </location>
</feature>
<dbReference type="SUPFAM" id="SSF53300">
    <property type="entry name" value="vWA-like"/>
    <property type="match status" value="1"/>
</dbReference>
<dbReference type="PANTHER" id="PTHR36846:SF1">
    <property type="entry name" value="PROTEIN VIAA"/>
    <property type="match status" value="1"/>
</dbReference>
<accession>A0A6J5LZK8</accession>
<dbReference type="PROSITE" id="PS50234">
    <property type="entry name" value="VWFA"/>
    <property type="match status" value="1"/>
</dbReference>
<feature type="coiled-coil region" evidence="1">
    <location>
        <begin position="128"/>
        <end position="183"/>
    </location>
</feature>
<dbReference type="Gene3D" id="3.40.50.410">
    <property type="entry name" value="von Willebrand factor, type A domain"/>
    <property type="match status" value="1"/>
</dbReference>
<evidence type="ECO:0000256" key="1">
    <source>
        <dbReference type="SAM" id="Coils"/>
    </source>
</evidence>
<dbReference type="InterPro" id="IPR002035">
    <property type="entry name" value="VWF_A"/>
</dbReference>
<keyword evidence="1" id="KW-0175">Coiled coil</keyword>
<gene>
    <name evidence="3" type="ORF">UFOVP329_48</name>
</gene>
<dbReference type="PANTHER" id="PTHR36846">
    <property type="entry name" value="PROTEIN VIAA"/>
    <property type="match status" value="1"/>
</dbReference>
<reference evidence="3" key="1">
    <citation type="submission" date="2020-04" db="EMBL/GenBank/DDBJ databases">
        <authorList>
            <person name="Chiriac C."/>
            <person name="Salcher M."/>
            <person name="Ghai R."/>
            <person name="Kavagutti S V."/>
        </authorList>
    </citation>
    <scope>NUCLEOTIDE SEQUENCE</scope>
</reference>
<sequence>MDTPTQTPAKRFDPNGQAIKHTRVDEISFAAARDSCGAMNEAFESQYRTKLPGPVVESFGFDAFNLLAKHRPQDSGNGSALARDLANRLRKHDQYYTLRQYTVGDDLAAALGVASIAREVCQATPDEVQKAAKNAAEAKAEADDAKALAEMMASDENADPSDIIDQRENAERAEARANAAASDLGRAISENGASMAKVVDRAMGKAVDDAQAVKQAARLFGLGSSEAMGGLPVSEKIRLANAVKNAGPKFRRLLEILGRETSTALDKQAAKCRHDSGAIVDITLGDDPARLLDEELVELCARSRPRRLLAMARLADAAAASYEVEHKEPQGRGPIIILLDESGSMSGQNEAKAKAISLALANVAARQNRDWACVCFQGSVTAEFSVLARDASTRSAGISLAERTLAAFARRGTGGGTNFDPPLWRAADMIVSAKYERADVLMLTDGEGPIGKSTIDRLNSLRATRGASIFAMLIGCSDHMAKQTRTFADKVWSSSCFEDAPVADIYDSL</sequence>